<feature type="transmembrane region" description="Helical" evidence="1">
    <location>
        <begin position="6"/>
        <end position="29"/>
    </location>
</feature>
<feature type="transmembrane region" description="Helical" evidence="1">
    <location>
        <begin position="41"/>
        <end position="58"/>
    </location>
</feature>
<dbReference type="InterPro" id="IPR019428">
    <property type="entry name" value="7TM_GPCR_serpentine_rcpt_Str"/>
</dbReference>
<dbReference type="OrthoDB" id="5845950at2759"/>
<dbReference type="GO" id="GO:0042048">
    <property type="term" value="P:olfactory behavior"/>
    <property type="evidence" value="ECO:0007669"/>
    <property type="project" value="TreeGrafter"/>
</dbReference>
<proteinExistence type="predicted"/>
<name>E3NA24_CAERE</name>
<gene>
    <name evidence="2" type="ORF">CRE_19454</name>
</gene>
<accession>E3NA24</accession>
<dbReference type="HOGENOM" id="CLU_1983632_0_0_1"/>
<protein>
    <submittedName>
        <fullName evidence="2">Uncharacterized protein</fullName>
    </submittedName>
</protein>
<organism evidence="3">
    <name type="scientific">Caenorhabditis remanei</name>
    <name type="common">Caenorhabditis vulgaris</name>
    <dbReference type="NCBI Taxonomy" id="31234"/>
    <lineage>
        <taxon>Eukaryota</taxon>
        <taxon>Metazoa</taxon>
        <taxon>Ecdysozoa</taxon>
        <taxon>Nematoda</taxon>
        <taxon>Chromadorea</taxon>
        <taxon>Rhabditida</taxon>
        <taxon>Rhabditina</taxon>
        <taxon>Rhabditomorpha</taxon>
        <taxon>Rhabditoidea</taxon>
        <taxon>Rhabditidae</taxon>
        <taxon>Peloderinae</taxon>
        <taxon>Caenorhabditis</taxon>
    </lineage>
</organism>
<dbReference type="AlphaFoldDB" id="E3NA24"/>
<dbReference type="EMBL" id="DS268570">
    <property type="protein sequence ID" value="EFO90909.1"/>
    <property type="molecule type" value="Genomic_DNA"/>
</dbReference>
<dbReference type="Pfam" id="PF10326">
    <property type="entry name" value="7TM_GPCR_Str"/>
    <property type="match status" value="1"/>
</dbReference>
<dbReference type="PANTHER" id="PTHR22943">
    <property type="entry name" value="7-TRANSMEMBRANE DOMAIN RECEPTOR C.ELEGANS"/>
    <property type="match status" value="1"/>
</dbReference>
<sequence>MGFISEIKYLIQCIVLVFSLFVNSLFFYLVIAESPKKLGNYKYLMCYFSIISMIYSIVDFLVQPVILSLIMPTFIVFGVTVHSQSWRCIWNVYGFEGKCLRVLFNNPALKSPRHNQLENNNYDLSL</sequence>
<dbReference type="GO" id="GO:0005886">
    <property type="term" value="C:plasma membrane"/>
    <property type="evidence" value="ECO:0007669"/>
    <property type="project" value="TreeGrafter"/>
</dbReference>
<keyword evidence="1" id="KW-1133">Transmembrane helix</keyword>
<evidence type="ECO:0000313" key="3">
    <source>
        <dbReference type="Proteomes" id="UP000008281"/>
    </source>
</evidence>
<dbReference type="GO" id="GO:0038022">
    <property type="term" value="F:G protein-coupled olfactory receptor activity"/>
    <property type="evidence" value="ECO:0007669"/>
    <property type="project" value="TreeGrafter"/>
</dbReference>
<evidence type="ECO:0000256" key="1">
    <source>
        <dbReference type="SAM" id="Phobius"/>
    </source>
</evidence>
<dbReference type="Proteomes" id="UP000008281">
    <property type="component" value="Unassembled WGS sequence"/>
</dbReference>
<keyword evidence="3" id="KW-1185">Reference proteome</keyword>
<evidence type="ECO:0000313" key="2">
    <source>
        <dbReference type="EMBL" id="EFO90909.1"/>
    </source>
</evidence>
<reference evidence="2" key="1">
    <citation type="submission" date="2007-07" db="EMBL/GenBank/DDBJ databases">
        <title>PCAP assembly of the Caenorhabditis remanei genome.</title>
        <authorList>
            <consortium name="The Caenorhabditis remanei Sequencing Consortium"/>
            <person name="Wilson R.K."/>
        </authorList>
    </citation>
    <scope>NUCLEOTIDE SEQUENCE [LARGE SCALE GENOMIC DNA]</scope>
    <source>
        <strain evidence="2">PB4641</strain>
    </source>
</reference>
<dbReference type="InParanoid" id="E3NA24"/>
<keyword evidence="1" id="KW-0472">Membrane</keyword>
<keyword evidence="1" id="KW-0812">Transmembrane</keyword>
<dbReference type="PANTHER" id="PTHR22943:SF248">
    <property type="entry name" value="SEVEN TM RECEPTOR"/>
    <property type="match status" value="1"/>
</dbReference>